<feature type="non-terminal residue" evidence="3">
    <location>
        <position position="1"/>
    </location>
</feature>
<accession>M5G0G7</accession>
<dbReference type="EMBL" id="JH795862">
    <property type="protein sequence ID" value="EJU02229.1"/>
    <property type="molecule type" value="Genomic_DNA"/>
</dbReference>
<dbReference type="InterPro" id="IPR012337">
    <property type="entry name" value="RNaseH-like_sf"/>
</dbReference>
<sequence>FFWPNLMDDTKWYLRTCSKCQQQQMRHVVILPMVQTLQLLFFRAHCNTMFMPPSKDNGSPWISAMNSLKEKYHLNHIQILSYNPRANRIVKQSHQTVQELIIHLMSKDKSKWPEVILAVFWAQQISIHSATGMSPFYMAHRIHPLLPMDIIEATWLALPPDQLLSCADLVAFHTQQLLKRPENLAETERRISKAQYVSVDDPKRPTGALTLMYNHDFETGDLVLIRNSRQDGPLHNKMQSWYMGPYIVVKQRSRGAYIVARLNSLIFQHTIAKFRVIPY</sequence>
<evidence type="ECO:0000313" key="3">
    <source>
        <dbReference type="EMBL" id="EJU02229.1"/>
    </source>
</evidence>
<dbReference type="OrthoDB" id="446925at2759"/>
<protein>
    <recommendedName>
        <fullName evidence="2">Integrase catalytic domain-containing protein</fullName>
    </recommendedName>
</protein>
<dbReference type="RefSeq" id="XP_040629126.1">
    <property type="nucleotide sequence ID" value="XM_040774300.1"/>
</dbReference>
<dbReference type="PROSITE" id="PS50994">
    <property type="entry name" value="INTEGRASE"/>
    <property type="match status" value="1"/>
</dbReference>
<dbReference type="GeneID" id="63689362"/>
<reference evidence="3 4" key="1">
    <citation type="journal article" date="2012" name="Science">
        <title>The Paleozoic origin of enzymatic lignin decomposition reconstructed from 31 fungal genomes.</title>
        <authorList>
            <person name="Floudas D."/>
            <person name="Binder M."/>
            <person name="Riley R."/>
            <person name="Barry K."/>
            <person name="Blanchette R.A."/>
            <person name="Henrissat B."/>
            <person name="Martinez A.T."/>
            <person name="Otillar R."/>
            <person name="Spatafora J.W."/>
            <person name="Yadav J.S."/>
            <person name="Aerts A."/>
            <person name="Benoit I."/>
            <person name="Boyd A."/>
            <person name="Carlson A."/>
            <person name="Copeland A."/>
            <person name="Coutinho P.M."/>
            <person name="de Vries R.P."/>
            <person name="Ferreira P."/>
            <person name="Findley K."/>
            <person name="Foster B."/>
            <person name="Gaskell J."/>
            <person name="Glotzer D."/>
            <person name="Gorecki P."/>
            <person name="Heitman J."/>
            <person name="Hesse C."/>
            <person name="Hori C."/>
            <person name="Igarashi K."/>
            <person name="Jurgens J.A."/>
            <person name="Kallen N."/>
            <person name="Kersten P."/>
            <person name="Kohler A."/>
            <person name="Kuees U."/>
            <person name="Kumar T.K.A."/>
            <person name="Kuo A."/>
            <person name="LaButti K."/>
            <person name="Larrondo L.F."/>
            <person name="Lindquist E."/>
            <person name="Ling A."/>
            <person name="Lombard V."/>
            <person name="Lucas S."/>
            <person name="Lundell T."/>
            <person name="Martin R."/>
            <person name="McLaughlin D.J."/>
            <person name="Morgenstern I."/>
            <person name="Morin E."/>
            <person name="Murat C."/>
            <person name="Nagy L.G."/>
            <person name="Nolan M."/>
            <person name="Ohm R.A."/>
            <person name="Patyshakuliyeva A."/>
            <person name="Rokas A."/>
            <person name="Ruiz-Duenas F.J."/>
            <person name="Sabat G."/>
            <person name="Salamov A."/>
            <person name="Samejima M."/>
            <person name="Schmutz J."/>
            <person name="Slot J.C."/>
            <person name="St John F."/>
            <person name="Stenlid J."/>
            <person name="Sun H."/>
            <person name="Sun S."/>
            <person name="Syed K."/>
            <person name="Tsang A."/>
            <person name="Wiebenga A."/>
            <person name="Young D."/>
            <person name="Pisabarro A."/>
            <person name="Eastwood D.C."/>
            <person name="Martin F."/>
            <person name="Cullen D."/>
            <person name="Grigoriev I.V."/>
            <person name="Hibbett D.S."/>
        </authorList>
    </citation>
    <scope>NUCLEOTIDE SEQUENCE [LARGE SCALE GENOMIC DNA]</scope>
    <source>
        <strain evidence="3 4">DJM-731 SS1</strain>
    </source>
</reference>
<keyword evidence="1" id="KW-0694">RNA-binding</keyword>
<dbReference type="AlphaFoldDB" id="M5G0G7"/>
<evidence type="ECO:0000259" key="2">
    <source>
        <dbReference type="PROSITE" id="PS50994"/>
    </source>
</evidence>
<feature type="domain" description="Integrase catalytic" evidence="2">
    <location>
        <begin position="56"/>
        <end position="143"/>
    </location>
</feature>
<gene>
    <name evidence="3" type="ORF">DACRYDRAFT_28130</name>
</gene>
<dbReference type="Gene3D" id="3.30.420.10">
    <property type="entry name" value="Ribonuclease H-like superfamily/Ribonuclease H"/>
    <property type="match status" value="1"/>
</dbReference>
<dbReference type="GO" id="GO:0005634">
    <property type="term" value="C:nucleus"/>
    <property type="evidence" value="ECO:0007669"/>
    <property type="project" value="UniProtKB-ARBA"/>
</dbReference>
<keyword evidence="4" id="KW-1185">Reference proteome</keyword>
<dbReference type="HOGENOM" id="CLU_000384_22_0_1"/>
<dbReference type="Proteomes" id="UP000030653">
    <property type="component" value="Unassembled WGS sequence"/>
</dbReference>
<dbReference type="OMA" id="DHIWYGP"/>
<dbReference type="STRING" id="1858805.M5G0G7"/>
<evidence type="ECO:0000256" key="1">
    <source>
        <dbReference type="ARBA" id="ARBA00022884"/>
    </source>
</evidence>
<organism evidence="3 4">
    <name type="scientific">Dacryopinax primogenitus (strain DJM 731)</name>
    <name type="common">Brown rot fungus</name>
    <dbReference type="NCBI Taxonomy" id="1858805"/>
    <lineage>
        <taxon>Eukaryota</taxon>
        <taxon>Fungi</taxon>
        <taxon>Dikarya</taxon>
        <taxon>Basidiomycota</taxon>
        <taxon>Agaricomycotina</taxon>
        <taxon>Dacrymycetes</taxon>
        <taxon>Dacrymycetales</taxon>
        <taxon>Dacrymycetaceae</taxon>
        <taxon>Dacryopinax</taxon>
    </lineage>
</organism>
<dbReference type="GO" id="GO:0003723">
    <property type="term" value="F:RNA binding"/>
    <property type="evidence" value="ECO:0007669"/>
    <property type="project" value="UniProtKB-KW"/>
</dbReference>
<feature type="non-terminal residue" evidence="3">
    <location>
        <position position="279"/>
    </location>
</feature>
<name>M5G0G7_DACPD</name>
<dbReference type="SUPFAM" id="SSF53098">
    <property type="entry name" value="Ribonuclease H-like"/>
    <property type="match status" value="1"/>
</dbReference>
<dbReference type="InterPro" id="IPR036397">
    <property type="entry name" value="RNaseH_sf"/>
</dbReference>
<dbReference type="InterPro" id="IPR001584">
    <property type="entry name" value="Integrase_cat-core"/>
</dbReference>
<proteinExistence type="predicted"/>
<evidence type="ECO:0000313" key="4">
    <source>
        <dbReference type="Proteomes" id="UP000030653"/>
    </source>
</evidence>
<dbReference type="GO" id="GO:0015074">
    <property type="term" value="P:DNA integration"/>
    <property type="evidence" value="ECO:0007669"/>
    <property type="project" value="InterPro"/>
</dbReference>